<dbReference type="STRING" id="1817883.A3G31_06700"/>
<feature type="domain" description="MobA-like NTP transferase" evidence="1">
    <location>
        <begin position="4"/>
        <end position="161"/>
    </location>
</feature>
<dbReference type="Pfam" id="PF12804">
    <property type="entry name" value="NTP_transf_3"/>
    <property type="match status" value="1"/>
</dbReference>
<evidence type="ECO:0000313" key="2">
    <source>
        <dbReference type="EMBL" id="OGL52103.1"/>
    </source>
</evidence>
<dbReference type="Gene3D" id="3.90.550.10">
    <property type="entry name" value="Spore Coat Polysaccharide Biosynthesis Protein SpsA, Chain A"/>
    <property type="match status" value="1"/>
</dbReference>
<protein>
    <recommendedName>
        <fullName evidence="1">MobA-like NTP transferase domain-containing protein</fullName>
    </recommendedName>
</protein>
<organism evidence="2 3">
    <name type="scientific">Candidatus Schekmanbacteria bacterium RIFCSPLOWO2_12_FULL_38_15</name>
    <dbReference type="NCBI Taxonomy" id="1817883"/>
    <lineage>
        <taxon>Bacteria</taxon>
        <taxon>Candidatus Schekmaniibacteriota</taxon>
    </lineage>
</organism>
<accession>A0A1F7SE93</accession>
<dbReference type="CDD" id="cd04182">
    <property type="entry name" value="GT_2_like_f"/>
    <property type="match status" value="1"/>
</dbReference>
<sequence length="203" mass="22694">MIYAILLAAGESKRMGTLKQILPFGKSTVIEIVIDSLLESDIEKTKVVLGYRSEEISGVIGNREVDIVINKNYKNGMLSSIKCGISSLPEDAEAFLLCLVDQPAIMASDINKLIKAYKKSGKGIIIPAYKGKRGHPIVFDRKYTDDIINLKEDGDGLREVVWKNSDDILEVEVENNAVIKDMDNIEEYREIVKITKCKSQNEK</sequence>
<evidence type="ECO:0000259" key="1">
    <source>
        <dbReference type="Pfam" id="PF12804"/>
    </source>
</evidence>
<dbReference type="InterPro" id="IPR029044">
    <property type="entry name" value="Nucleotide-diphossugar_trans"/>
</dbReference>
<dbReference type="Proteomes" id="UP000178082">
    <property type="component" value="Unassembled WGS sequence"/>
</dbReference>
<dbReference type="SUPFAM" id="SSF53448">
    <property type="entry name" value="Nucleotide-diphospho-sugar transferases"/>
    <property type="match status" value="1"/>
</dbReference>
<comment type="caution">
    <text evidence="2">The sequence shown here is derived from an EMBL/GenBank/DDBJ whole genome shotgun (WGS) entry which is preliminary data.</text>
</comment>
<dbReference type="EMBL" id="MGDI01000033">
    <property type="protein sequence ID" value="OGL52103.1"/>
    <property type="molecule type" value="Genomic_DNA"/>
</dbReference>
<evidence type="ECO:0000313" key="3">
    <source>
        <dbReference type="Proteomes" id="UP000178082"/>
    </source>
</evidence>
<dbReference type="InterPro" id="IPR025877">
    <property type="entry name" value="MobA-like_NTP_Trfase"/>
</dbReference>
<proteinExistence type="predicted"/>
<dbReference type="PANTHER" id="PTHR43777">
    <property type="entry name" value="MOLYBDENUM COFACTOR CYTIDYLYLTRANSFERASE"/>
    <property type="match status" value="1"/>
</dbReference>
<gene>
    <name evidence="2" type="ORF">A3G31_06700</name>
</gene>
<dbReference type="GO" id="GO:0016779">
    <property type="term" value="F:nucleotidyltransferase activity"/>
    <property type="evidence" value="ECO:0007669"/>
    <property type="project" value="UniProtKB-ARBA"/>
</dbReference>
<name>A0A1F7SE93_9BACT</name>
<reference evidence="2 3" key="1">
    <citation type="journal article" date="2016" name="Nat. Commun.">
        <title>Thousands of microbial genomes shed light on interconnected biogeochemical processes in an aquifer system.</title>
        <authorList>
            <person name="Anantharaman K."/>
            <person name="Brown C.T."/>
            <person name="Hug L.A."/>
            <person name="Sharon I."/>
            <person name="Castelle C.J."/>
            <person name="Probst A.J."/>
            <person name="Thomas B.C."/>
            <person name="Singh A."/>
            <person name="Wilkins M.J."/>
            <person name="Karaoz U."/>
            <person name="Brodie E.L."/>
            <person name="Williams K.H."/>
            <person name="Hubbard S.S."/>
            <person name="Banfield J.F."/>
        </authorList>
    </citation>
    <scope>NUCLEOTIDE SEQUENCE [LARGE SCALE GENOMIC DNA]</scope>
</reference>
<dbReference type="PANTHER" id="PTHR43777:SF1">
    <property type="entry name" value="MOLYBDENUM COFACTOR CYTIDYLYLTRANSFERASE"/>
    <property type="match status" value="1"/>
</dbReference>
<dbReference type="AlphaFoldDB" id="A0A1F7SE93"/>